<name>A0A0F7L513_9VIRU</name>
<reference evidence="2" key="1">
    <citation type="journal article" date="2015" name="Front. Microbiol.">
        <title>Combining genomic sequencing methods to explore viral diversity and reveal potential virus-host interactions.</title>
        <authorList>
            <person name="Chow C.E."/>
            <person name="Winget D.M."/>
            <person name="White R.A.III."/>
            <person name="Hallam S.J."/>
            <person name="Suttle C.A."/>
        </authorList>
    </citation>
    <scope>NUCLEOTIDE SEQUENCE</scope>
    <source>
        <strain evidence="2">Anoxic2_4</strain>
    </source>
</reference>
<feature type="region of interest" description="Disordered" evidence="1">
    <location>
        <begin position="183"/>
        <end position="210"/>
    </location>
</feature>
<reference evidence="2" key="2">
    <citation type="submission" date="2015-03" db="EMBL/GenBank/DDBJ databases">
        <authorList>
            <person name="Chow C.-E.T."/>
            <person name="Winget D.M."/>
            <person name="White R.A.III."/>
            <person name="Hallam S.J."/>
            <person name="Suttle C.A."/>
        </authorList>
    </citation>
    <scope>NUCLEOTIDE SEQUENCE</scope>
    <source>
        <strain evidence="2">Anoxic2_4</strain>
    </source>
</reference>
<accession>A0A0F7L513</accession>
<organism evidence="2">
    <name type="scientific">uncultured marine virus</name>
    <dbReference type="NCBI Taxonomy" id="186617"/>
    <lineage>
        <taxon>Viruses</taxon>
        <taxon>environmental samples</taxon>
    </lineage>
</organism>
<dbReference type="EMBL" id="KR029588">
    <property type="protein sequence ID" value="AKH47020.1"/>
    <property type="molecule type" value="Genomic_DNA"/>
</dbReference>
<proteinExistence type="predicted"/>
<sequence>MLEQQIQVTKKEGNDYPPLPKDVYQAELLDITSEQKPTFDTKNLSEAEKIYETVMSFQFTLLNGQEGDQSLRCRNVWANFIPTYLYISKKSGKNKLYRIIESLIGHELSPQEEAELDQNFLNSLVGKQCRVSVEPKQSGDRTFDNITDWLKSNGDLVGLNNEEKEKCRVKKEVQDIAQQVGGEVVPPPQEDMSTPVNPGDKGIDVETIPF</sequence>
<protein>
    <submittedName>
        <fullName evidence="2">Uncharacterized protein</fullName>
    </submittedName>
</protein>
<evidence type="ECO:0000313" key="2">
    <source>
        <dbReference type="EMBL" id="AKH47020.1"/>
    </source>
</evidence>
<evidence type="ECO:0000256" key="1">
    <source>
        <dbReference type="SAM" id="MobiDB-lite"/>
    </source>
</evidence>